<dbReference type="InterPro" id="IPR003593">
    <property type="entry name" value="AAA+_ATPase"/>
</dbReference>
<keyword evidence="13" id="KW-1185">Reference proteome</keyword>
<dbReference type="InterPro" id="IPR003439">
    <property type="entry name" value="ABC_transporter-like_ATP-bd"/>
</dbReference>
<keyword evidence="4 9" id="KW-0812">Transmembrane</keyword>
<evidence type="ECO:0000256" key="3">
    <source>
        <dbReference type="ARBA" id="ARBA00022475"/>
    </source>
</evidence>
<dbReference type="RefSeq" id="WP_164654270.1">
    <property type="nucleotide sequence ID" value="NZ_JAAIJR010000046.1"/>
</dbReference>
<dbReference type="PROSITE" id="PS50893">
    <property type="entry name" value="ABC_TRANSPORTER_2"/>
    <property type="match status" value="1"/>
</dbReference>
<dbReference type="EMBL" id="JAAIJR010000046">
    <property type="protein sequence ID" value="NEX21170.1"/>
    <property type="molecule type" value="Genomic_DNA"/>
</dbReference>
<dbReference type="Pfam" id="PF00005">
    <property type="entry name" value="ABC_tran"/>
    <property type="match status" value="1"/>
</dbReference>
<dbReference type="PANTHER" id="PTHR24221:SF590">
    <property type="entry name" value="COMPONENT LINKED WITH THE ASSEMBLY OF CYTOCHROME' TRANSPORT TRANSMEMBRANE ATP-BINDING PROTEIN ABC TRANSPORTER CYDD-RELATED"/>
    <property type="match status" value="1"/>
</dbReference>
<evidence type="ECO:0000259" key="10">
    <source>
        <dbReference type="PROSITE" id="PS50893"/>
    </source>
</evidence>
<evidence type="ECO:0000256" key="6">
    <source>
        <dbReference type="ARBA" id="ARBA00022840"/>
    </source>
</evidence>
<keyword evidence="6" id="KW-0067">ATP-binding</keyword>
<keyword evidence="8 9" id="KW-0472">Membrane</keyword>
<accession>A0A6P1DUL7</accession>
<dbReference type="SUPFAM" id="SSF90123">
    <property type="entry name" value="ABC transporter transmembrane region"/>
    <property type="match status" value="1"/>
</dbReference>
<feature type="transmembrane region" description="Helical" evidence="9">
    <location>
        <begin position="159"/>
        <end position="181"/>
    </location>
</feature>
<comment type="subcellular location">
    <subcellularLocation>
        <location evidence="1">Cell membrane</location>
        <topology evidence="1">Multi-pass membrane protein</topology>
    </subcellularLocation>
</comment>
<dbReference type="FunFam" id="3.40.50.300:FF:000221">
    <property type="entry name" value="Multidrug ABC transporter ATP-binding protein"/>
    <property type="match status" value="1"/>
</dbReference>
<dbReference type="SUPFAM" id="SSF52540">
    <property type="entry name" value="P-loop containing nucleoside triphosphate hydrolases"/>
    <property type="match status" value="1"/>
</dbReference>
<keyword evidence="2" id="KW-0813">Transport</keyword>
<name>A0A6P1DUL7_9GAMM</name>
<feature type="domain" description="ABC transporter" evidence="10">
    <location>
        <begin position="347"/>
        <end position="581"/>
    </location>
</feature>
<dbReference type="InterPro" id="IPR017871">
    <property type="entry name" value="ABC_transporter-like_CS"/>
</dbReference>
<dbReference type="GO" id="GO:0042883">
    <property type="term" value="P:cysteine transport"/>
    <property type="evidence" value="ECO:0007669"/>
    <property type="project" value="InterPro"/>
</dbReference>
<dbReference type="PANTHER" id="PTHR24221">
    <property type="entry name" value="ATP-BINDING CASSETTE SUB-FAMILY B"/>
    <property type="match status" value="1"/>
</dbReference>
<evidence type="ECO:0000313" key="12">
    <source>
        <dbReference type="EMBL" id="NEX21170.1"/>
    </source>
</evidence>
<evidence type="ECO:0000313" key="13">
    <source>
        <dbReference type="Proteomes" id="UP000471640"/>
    </source>
</evidence>
<dbReference type="Gene3D" id="1.20.1560.10">
    <property type="entry name" value="ABC transporter type 1, transmembrane domain"/>
    <property type="match status" value="1"/>
</dbReference>
<dbReference type="InterPro" id="IPR011527">
    <property type="entry name" value="ABC1_TM_dom"/>
</dbReference>
<evidence type="ECO:0000256" key="7">
    <source>
        <dbReference type="ARBA" id="ARBA00022989"/>
    </source>
</evidence>
<dbReference type="InterPro" id="IPR039421">
    <property type="entry name" value="Type_1_exporter"/>
</dbReference>
<dbReference type="SMART" id="SM00382">
    <property type="entry name" value="AAA"/>
    <property type="match status" value="1"/>
</dbReference>
<dbReference type="CDD" id="cd18584">
    <property type="entry name" value="ABC_6TM_AarD_CydD"/>
    <property type="match status" value="1"/>
</dbReference>
<organism evidence="12 13">
    <name type="scientific">Thiorhodococcus mannitoliphagus</name>
    <dbReference type="NCBI Taxonomy" id="329406"/>
    <lineage>
        <taxon>Bacteria</taxon>
        <taxon>Pseudomonadati</taxon>
        <taxon>Pseudomonadota</taxon>
        <taxon>Gammaproteobacteria</taxon>
        <taxon>Chromatiales</taxon>
        <taxon>Chromatiaceae</taxon>
        <taxon>Thiorhodococcus</taxon>
    </lineage>
</organism>
<proteinExistence type="predicted"/>
<feature type="transmembrane region" description="Helical" evidence="9">
    <location>
        <begin position="130"/>
        <end position="153"/>
    </location>
</feature>
<keyword evidence="7 9" id="KW-1133">Transmembrane helix</keyword>
<evidence type="ECO:0000256" key="9">
    <source>
        <dbReference type="SAM" id="Phobius"/>
    </source>
</evidence>
<protein>
    <submittedName>
        <fullName evidence="12">Thiol reductant ABC exporter subunit CydD</fullName>
    </submittedName>
</protein>
<keyword evidence="3" id="KW-1003">Cell membrane</keyword>
<dbReference type="GO" id="GO:0016887">
    <property type="term" value="F:ATP hydrolysis activity"/>
    <property type="evidence" value="ECO:0007669"/>
    <property type="project" value="InterPro"/>
</dbReference>
<evidence type="ECO:0000256" key="2">
    <source>
        <dbReference type="ARBA" id="ARBA00022448"/>
    </source>
</evidence>
<dbReference type="Gene3D" id="3.40.50.300">
    <property type="entry name" value="P-loop containing nucleotide triphosphate hydrolases"/>
    <property type="match status" value="1"/>
</dbReference>
<reference evidence="13" key="1">
    <citation type="journal article" date="2020" name="Microbiol. Resour. Announc.">
        <title>Draft Genome Sequences of Thiorhodococcus mannitoliphagus and Thiorhodococcus minor, Purple Sulfur Photosynthetic Bacteria in the Gammaproteobacterial Family Chromatiaceae.</title>
        <authorList>
            <person name="Aviles F.A."/>
            <person name="Meyer T.E."/>
            <person name="Kyndt J.A."/>
        </authorList>
    </citation>
    <scope>NUCLEOTIDE SEQUENCE [LARGE SCALE GENOMIC DNA]</scope>
    <source>
        <strain evidence="13">DSM 18266</strain>
    </source>
</reference>
<dbReference type="Pfam" id="PF00664">
    <property type="entry name" value="ABC_membrane"/>
    <property type="match status" value="1"/>
</dbReference>
<dbReference type="GO" id="GO:0140359">
    <property type="term" value="F:ABC-type transporter activity"/>
    <property type="evidence" value="ECO:0007669"/>
    <property type="project" value="InterPro"/>
</dbReference>
<gene>
    <name evidence="12" type="primary">cydD</name>
    <name evidence="12" type="ORF">G3480_12740</name>
</gene>
<feature type="transmembrane region" description="Helical" evidence="9">
    <location>
        <begin position="21"/>
        <end position="47"/>
    </location>
</feature>
<dbReference type="InterPro" id="IPR036640">
    <property type="entry name" value="ABC1_TM_sf"/>
</dbReference>
<evidence type="ECO:0000256" key="5">
    <source>
        <dbReference type="ARBA" id="ARBA00022741"/>
    </source>
</evidence>
<evidence type="ECO:0000259" key="11">
    <source>
        <dbReference type="PROSITE" id="PS50929"/>
    </source>
</evidence>
<dbReference type="GO" id="GO:0005524">
    <property type="term" value="F:ATP binding"/>
    <property type="evidence" value="ECO:0007669"/>
    <property type="project" value="UniProtKB-KW"/>
</dbReference>
<dbReference type="InterPro" id="IPR014216">
    <property type="entry name" value="ABC_transptr_CydD"/>
</dbReference>
<evidence type="ECO:0000256" key="4">
    <source>
        <dbReference type="ARBA" id="ARBA00022692"/>
    </source>
</evidence>
<dbReference type="GO" id="GO:0005886">
    <property type="term" value="C:plasma membrane"/>
    <property type="evidence" value="ECO:0007669"/>
    <property type="project" value="UniProtKB-SubCell"/>
</dbReference>
<feature type="transmembrane region" description="Helical" evidence="9">
    <location>
        <begin position="59"/>
        <end position="77"/>
    </location>
</feature>
<feature type="transmembrane region" description="Helical" evidence="9">
    <location>
        <begin position="239"/>
        <end position="264"/>
    </location>
</feature>
<reference evidence="12 13" key="2">
    <citation type="submission" date="2020-02" db="EMBL/GenBank/DDBJ databases">
        <title>Genome sequences of Thiorhodococcus mannitoliphagus and Thiorhodococcus minor, purple sulfur photosynthetic bacteria in the gammaproteobacterial family, Chromatiaceae.</title>
        <authorList>
            <person name="Aviles F.A."/>
            <person name="Meyer T.E."/>
            <person name="Kyndt J.A."/>
        </authorList>
    </citation>
    <scope>NUCLEOTIDE SEQUENCE [LARGE SCALE GENOMIC DNA]</scope>
    <source>
        <strain evidence="12 13">DSM 18266</strain>
    </source>
</reference>
<dbReference type="Proteomes" id="UP000471640">
    <property type="component" value="Unassembled WGS sequence"/>
</dbReference>
<sequence length="599" mass="64967">MSVTAWLKSQRPLAGKALAHSIWLSTTNGLVAIVQAWLLAVVLNGVIFAQADLAAVQPWLWSLLGVFLARAAIVWLAERSAFQAAANVRINLRDQVYRHLQTLGPSYLAGQRSGALVETLTKGIDDLEGYYARFLPAMTLVMILPLAILTAVIPTDWLAGLVLLVTAPMIPLFMIIIGSGAEARNQRQWKQLTRMSAHFLDVIQGLTTLKLFGASRREVDVIARVSDDYRASTMQVLRIAFLSSAVLEFFASVGIALVAVFIGFRLYDLAVPVPPWIAIPDIGYLQGLFVLMLAPEFYAPLRNLGTQYHAKMGAVAAAERLIEILETEPQQANQGTQPLAATRPLGIRFDAVHFSYEAGREALRGLTFDIPPGQRIALVGTSGAGKTTVVSLLLGFLTPTTGRILVGEQDVADLDLDDWRRHLAWVPQQPRLFQGTIADNIKLGAPDADVEAVRNAARRARADQFIERLDSGYDSLVGERGAGLSGGQIQRIALARAFLRDAPLVVLDEATANLDPESERLVQEGIDELAQDRTLLVVAHRLATVRGADRILVLDQGRIVEQGTHQELAGAAGLYSRMITAYGGPEAASASQAETGDRA</sequence>
<dbReference type="InterPro" id="IPR027417">
    <property type="entry name" value="P-loop_NTPase"/>
</dbReference>
<dbReference type="PROSITE" id="PS00211">
    <property type="entry name" value="ABC_TRANSPORTER_1"/>
    <property type="match status" value="1"/>
</dbReference>
<feature type="domain" description="ABC transmembrane type-1" evidence="11">
    <location>
        <begin position="24"/>
        <end position="313"/>
    </location>
</feature>
<keyword evidence="5" id="KW-0547">Nucleotide-binding</keyword>
<dbReference type="AlphaFoldDB" id="A0A6P1DUL7"/>
<evidence type="ECO:0000256" key="8">
    <source>
        <dbReference type="ARBA" id="ARBA00023136"/>
    </source>
</evidence>
<evidence type="ECO:0000256" key="1">
    <source>
        <dbReference type="ARBA" id="ARBA00004651"/>
    </source>
</evidence>
<dbReference type="PROSITE" id="PS50929">
    <property type="entry name" value="ABC_TM1F"/>
    <property type="match status" value="1"/>
</dbReference>
<comment type="caution">
    <text evidence="12">The sequence shown here is derived from an EMBL/GenBank/DDBJ whole genome shotgun (WGS) entry which is preliminary data.</text>
</comment>
<dbReference type="NCBIfam" id="TIGR02857">
    <property type="entry name" value="CydD"/>
    <property type="match status" value="1"/>
</dbReference>